<organism evidence="1 2">
    <name type="scientific">Paractinoplanes deccanensis</name>
    <dbReference type="NCBI Taxonomy" id="113561"/>
    <lineage>
        <taxon>Bacteria</taxon>
        <taxon>Bacillati</taxon>
        <taxon>Actinomycetota</taxon>
        <taxon>Actinomycetes</taxon>
        <taxon>Micromonosporales</taxon>
        <taxon>Micromonosporaceae</taxon>
        <taxon>Paractinoplanes</taxon>
    </lineage>
</organism>
<evidence type="ECO:0000313" key="2">
    <source>
        <dbReference type="Proteomes" id="UP000609879"/>
    </source>
</evidence>
<evidence type="ECO:0008006" key="3">
    <source>
        <dbReference type="Google" id="ProtNLM"/>
    </source>
</evidence>
<keyword evidence="2" id="KW-1185">Reference proteome</keyword>
<proteinExistence type="predicted"/>
<protein>
    <recommendedName>
        <fullName evidence="3">ScyD/ScyE family protein</fullName>
    </recommendedName>
</protein>
<reference evidence="1 2" key="1">
    <citation type="submission" date="2021-01" db="EMBL/GenBank/DDBJ databases">
        <title>Whole genome shotgun sequence of Actinoplanes deccanensis NBRC 13994.</title>
        <authorList>
            <person name="Komaki H."/>
            <person name="Tamura T."/>
        </authorList>
    </citation>
    <scope>NUCLEOTIDE SEQUENCE [LARGE SCALE GENOMIC DNA]</scope>
    <source>
        <strain evidence="1 2">NBRC 13994</strain>
    </source>
</reference>
<dbReference type="SUPFAM" id="SSF63829">
    <property type="entry name" value="Calcium-dependent phosphotriesterase"/>
    <property type="match status" value="1"/>
</dbReference>
<dbReference type="Proteomes" id="UP000609879">
    <property type="component" value="Unassembled WGS sequence"/>
</dbReference>
<dbReference type="EMBL" id="BOMI01000106">
    <property type="protein sequence ID" value="GID76639.1"/>
    <property type="molecule type" value="Genomic_DNA"/>
</dbReference>
<sequence>MITLVALLSAALLGVPAQQEVDPRGRVYVTEGSSLVRLAPRARRTTVAVFPYAGPLALRPMASGVARGPDGAFYVGEVAAVPGRARLWRVVPGQAPQVYAAGFTAVVEVRWSGDRLSVRERDGTLLRVHARGRHSAVTSPR</sequence>
<evidence type="ECO:0000313" key="1">
    <source>
        <dbReference type="EMBL" id="GID76639.1"/>
    </source>
</evidence>
<dbReference type="RefSeq" id="WP_203769449.1">
    <property type="nucleotide sequence ID" value="NZ_BAAABO010000045.1"/>
</dbReference>
<name>A0ABQ3Y9H0_9ACTN</name>
<accession>A0ABQ3Y9H0</accession>
<gene>
    <name evidence="1" type="ORF">Ade02nite_52800</name>
</gene>
<comment type="caution">
    <text evidence="1">The sequence shown here is derived from an EMBL/GenBank/DDBJ whole genome shotgun (WGS) entry which is preliminary data.</text>
</comment>